<dbReference type="SUPFAM" id="SSF58113">
    <property type="entry name" value="Apolipoprotein A-I"/>
    <property type="match status" value="1"/>
</dbReference>
<keyword evidence="2" id="KW-1133">Transmembrane helix</keyword>
<organism evidence="3 4">
    <name type="scientific">Salinisphaera dokdonensis CL-ES53</name>
    <dbReference type="NCBI Taxonomy" id="1304272"/>
    <lineage>
        <taxon>Bacteria</taxon>
        <taxon>Pseudomonadati</taxon>
        <taxon>Pseudomonadota</taxon>
        <taxon>Gammaproteobacteria</taxon>
        <taxon>Salinisphaerales</taxon>
        <taxon>Salinisphaeraceae</taxon>
        <taxon>Salinisphaera</taxon>
    </lineage>
</organism>
<keyword evidence="2" id="KW-0812">Transmembrane</keyword>
<keyword evidence="1" id="KW-0175">Coiled coil</keyword>
<keyword evidence="2" id="KW-0472">Membrane</keyword>
<gene>
    <name evidence="3" type="ORF">SADO_06307</name>
</gene>
<evidence type="ECO:0000313" key="4">
    <source>
        <dbReference type="Proteomes" id="UP001460888"/>
    </source>
</evidence>
<keyword evidence="4" id="KW-1185">Reference proteome</keyword>
<dbReference type="SUPFAM" id="SSF58104">
    <property type="entry name" value="Methyl-accepting chemotaxis protein (MCP) signaling domain"/>
    <property type="match status" value="1"/>
</dbReference>
<dbReference type="Proteomes" id="UP001460888">
    <property type="component" value="Unassembled WGS sequence"/>
</dbReference>
<accession>A0ABV2AYY0</accession>
<dbReference type="Gene3D" id="1.20.5.1230">
    <property type="entry name" value="Apolipoprotein A-I"/>
    <property type="match status" value="1"/>
</dbReference>
<proteinExistence type="predicted"/>
<evidence type="ECO:0000256" key="2">
    <source>
        <dbReference type="SAM" id="Phobius"/>
    </source>
</evidence>
<evidence type="ECO:0008006" key="5">
    <source>
        <dbReference type="Google" id="ProtNLM"/>
    </source>
</evidence>
<protein>
    <recommendedName>
        <fullName evidence="5">MotA/TolQ/ExbB proton channel domain-containing protein</fullName>
    </recommendedName>
</protein>
<dbReference type="EMBL" id="APND01000002">
    <property type="protein sequence ID" value="MES1928844.1"/>
    <property type="molecule type" value="Genomic_DNA"/>
</dbReference>
<evidence type="ECO:0000313" key="3">
    <source>
        <dbReference type="EMBL" id="MES1928844.1"/>
    </source>
</evidence>
<comment type="caution">
    <text evidence="3">The sequence shown here is derived from an EMBL/GenBank/DDBJ whole genome shotgun (WGS) entry which is preliminary data.</text>
</comment>
<sequence>MKSALATLGTSEPNEASFAEHYDNIGEQLANNRIVSHAWNEFREILLPDGWSDPPKVRNAQSPGEYFYRSSVVGGRVNLRFYNSLPNLFTGLGILGTFIGLVAGIYLAGNGLGSDDPELVQAALRELLGGASLAFMTSIAGLVSSIGFNVAEKRRLHALDRLTGQFVAALDTRLARVTVEGLASEQLEQSKQQTLTFKQFSSELAFQIADELGKKFTSDLGPTLEKLIGAVEDMRDQRKDDTTELLEKMLGEFQQSLSGSAGKELEALGTTLDRLNDKLGDQISTMTTQQDQMRAEGSRTLAQLRDTLGESTKEFHAEMTRTLSNLNDTLGAAVKDVAQELRSAGQDAGTRLTEMATRLKVTIESINETIQSSAAAAEQHRQIAESNRETIAEMSEAAQHFGRLAEPVAESAKAIDASSASMSNAADQVNSAQQNIHQSVERIESIQAQLAQDWRGYEERFSSVDDSLAKVFTELESGLAQYTATVNGFVGGLDSHTSQITQNLAGSVQELNETLEELQDTLADKRRRA</sequence>
<feature type="coiled-coil region" evidence="1">
    <location>
        <begin position="501"/>
        <end position="528"/>
    </location>
</feature>
<feature type="transmembrane region" description="Helical" evidence="2">
    <location>
        <begin position="88"/>
        <end position="108"/>
    </location>
</feature>
<feature type="transmembrane region" description="Helical" evidence="2">
    <location>
        <begin position="128"/>
        <end position="151"/>
    </location>
</feature>
<name>A0ABV2AYY0_9GAMM</name>
<evidence type="ECO:0000256" key="1">
    <source>
        <dbReference type="SAM" id="Coils"/>
    </source>
</evidence>
<reference evidence="3 4" key="1">
    <citation type="submission" date="2013-03" db="EMBL/GenBank/DDBJ databases">
        <title>Salinisphaera dokdonensis CL-ES53 Genome Sequencing.</title>
        <authorList>
            <person name="Li C."/>
            <person name="Lai Q."/>
            <person name="Shao Z."/>
        </authorList>
    </citation>
    <scope>NUCLEOTIDE SEQUENCE [LARGE SCALE GENOMIC DNA]</scope>
    <source>
        <strain evidence="3 4">CL-ES53</strain>
    </source>
</reference>